<feature type="compositionally biased region" description="Basic and acidic residues" evidence="1">
    <location>
        <begin position="75"/>
        <end position="93"/>
    </location>
</feature>
<sequence length="540" mass="59384">MSESSDGQSDSSSPVRSPSPGKVKKSSPSVEETADGGGGLLPQQGDWKPISSAASTGPQAGSSLDQLQEQLASNNDKEQIEPPSTFDERDVSRSRSGSVAPNADGSDCSEGSDEEKDSSSPVKMTSKCQGSSTGSASPQIQTKQLSKSKSPVDPRKLSRSTSSPRRSTSKSISRRKQSRSKSPVRKRESLSPSERKKRRSKSRSPARRRRSRSNTRRKRSRSKSRTRIRRSKSRSPTRKRRSRTRSPNTRGRRRSKSTDRSKRSKSRSTGRRKRSRSGDRNRRSRSRSSDRRRRSRSRVRGRRPVFRSRSFDRRDRWKREPSHSPVLILRKQRRSGSRARRSTSKTPPRLTELDKDQLLEIAKANAAAMCAKAGVPIPESLRPKAILQLPLPTPSPAPLSLPLPLPLPMGMGMPNMPNMPNMGPMGIPNIPGMPSMSNITMSAAVASMTAATMTAALTNMGALAAMPPLAPLPTITNKPPPCLAPPAPTLNLDHIEEAKRKVTQQANIHTIKELTEKCKMIANSKEEMAIAKPHVSDDES</sequence>
<dbReference type="PANTHER" id="PTHR46528">
    <property type="entry name" value="PROTEIN SON"/>
    <property type="match status" value="1"/>
</dbReference>
<keyword evidence="3" id="KW-1185">Reference proteome</keyword>
<dbReference type="GO" id="GO:0051726">
    <property type="term" value="P:regulation of cell cycle"/>
    <property type="evidence" value="ECO:0007669"/>
    <property type="project" value="InterPro"/>
</dbReference>
<feature type="compositionally biased region" description="Basic and acidic residues" evidence="1">
    <location>
        <begin position="309"/>
        <end position="322"/>
    </location>
</feature>
<reference evidence="2" key="1">
    <citation type="submission" date="2023-07" db="EMBL/GenBank/DDBJ databases">
        <title>Chromosome-level Genome Assembly of Striped Snakehead (Channa striata).</title>
        <authorList>
            <person name="Liu H."/>
        </authorList>
    </citation>
    <scope>NUCLEOTIDE SEQUENCE</scope>
    <source>
        <strain evidence="2">Gz</strain>
        <tissue evidence="2">Muscle</tissue>
    </source>
</reference>
<feature type="region of interest" description="Disordered" evidence="1">
    <location>
        <begin position="1"/>
        <end position="352"/>
    </location>
</feature>
<name>A0AA88MJZ9_CHASR</name>
<feature type="compositionally biased region" description="Basic residues" evidence="1">
    <location>
        <begin position="195"/>
        <end position="255"/>
    </location>
</feature>
<accession>A0AA88MJZ9</accession>
<dbReference type="GO" id="GO:0003723">
    <property type="term" value="F:RNA binding"/>
    <property type="evidence" value="ECO:0007669"/>
    <property type="project" value="InterPro"/>
</dbReference>
<evidence type="ECO:0000256" key="1">
    <source>
        <dbReference type="SAM" id="MobiDB-lite"/>
    </source>
</evidence>
<dbReference type="AlphaFoldDB" id="A0AA88MJZ9"/>
<protein>
    <submittedName>
        <fullName evidence="2">Uncharacterized protein</fullName>
    </submittedName>
</protein>
<dbReference type="PANTHER" id="PTHR46528:SF1">
    <property type="entry name" value="PROTEIN SON"/>
    <property type="match status" value="1"/>
</dbReference>
<organism evidence="2 3">
    <name type="scientific">Channa striata</name>
    <name type="common">Snakehead murrel</name>
    <name type="synonym">Ophicephalus striatus</name>
    <dbReference type="NCBI Taxonomy" id="64152"/>
    <lineage>
        <taxon>Eukaryota</taxon>
        <taxon>Metazoa</taxon>
        <taxon>Chordata</taxon>
        <taxon>Craniata</taxon>
        <taxon>Vertebrata</taxon>
        <taxon>Euteleostomi</taxon>
        <taxon>Actinopterygii</taxon>
        <taxon>Neopterygii</taxon>
        <taxon>Teleostei</taxon>
        <taxon>Neoteleostei</taxon>
        <taxon>Acanthomorphata</taxon>
        <taxon>Anabantaria</taxon>
        <taxon>Anabantiformes</taxon>
        <taxon>Channoidei</taxon>
        <taxon>Channidae</taxon>
        <taxon>Channa</taxon>
    </lineage>
</organism>
<feature type="compositionally biased region" description="Basic residues" evidence="1">
    <location>
        <begin position="262"/>
        <end position="275"/>
    </location>
</feature>
<feature type="compositionally biased region" description="Basic residues" evidence="1">
    <location>
        <begin position="172"/>
        <end position="184"/>
    </location>
</feature>
<feature type="compositionally biased region" description="Polar residues" evidence="1">
    <location>
        <begin position="121"/>
        <end position="149"/>
    </location>
</feature>
<dbReference type="InterPro" id="IPR032922">
    <property type="entry name" value="SON"/>
</dbReference>
<feature type="compositionally biased region" description="Polar residues" evidence="1">
    <location>
        <begin position="52"/>
        <end position="74"/>
    </location>
</feature>
<feature type="compositionally biased region" description="Basic residues" evidence="1">
    <location>
        <begin position="282"/>
        <end position="306"/>
    </location>
</feature>
<dbReference type="EMBL" id="JAUPFM010000010">
    <property type="protein sequence ID" value="KAK2839681.1"/>
    <property type="molecule type" value="Genomic_DNA"/>
</dbReference>
<feature type="compositionally biased region" description="Basic residues" evidence="1">
    <location>
        <begin position="330"/>
        <end position="343"/>
    </location>
</feature>
<feature type="compositionally biased region" description="Low complexity" evidence="1">
    <location>
        <begin position="1"/>
        <end position="31"/>
    </location>
</feature>
<proteinExistence type="predicted"/>
<evidence type="ECO:0000313" key="3">
    <source>
        <dbReference type="Proteomes" id="UP001187415"/>
    </source>
</evidence>
<comment type="caution">
    <text evidence="2">The sequence shown here is derived from an EMBL/GenBank/DDBJ whole genome shotgun (WGS) entry which is preliminary data.</text>
</comment>
<dbReference type="Proteomes" id="UP001187415">
    <property type="component" value="Unassembled WGS sequence"/>
</dbReference>
<feature type="compositionally biased region" description="Low complexity" evidence="1">
    <location>
        <begin position="159"/>
        <end position="171"/>
    </location>
</feature>
<dbReference type="GO" id="GO:0048024">
    <property type="term" value="P:regulation of mRNA splicing, via spliceosome"/>
    <property type="evidence" value="ECO:0007669"/>
    <property type="project" value="TreeGrafter"/>
</dbReference>
<evidence type="ECO:0000313" key="2">
    <source>
        <dbReference type="EMBL" id="KAK2839681.1"/>
    </source>
</evidence>
<gene>
    <name evidence="2" type="ORF">Q5P01_013421</name>
</gene>